<feature type="compositionally biased region" description="Basic and acidic residues" evidence="1">
    <location>
        <begin position="1"/>
        <end position="15"/>
    </location>
</feature>
<sequence>MDSRRVGGRKAEEMCTPRGALARRRRRGMIKAGVKKLRVQFAKVKARKEKMAKEAKEVRKRRSAAPAPAHHPPPPQAQAPPQPQPAHPAAPAPALPPTLDDKIATLQDAIIATHARVLDPDPDDEMSELERMTLTLGALVGQVTVMAALTLREVRSVKQELAGVKRELRRLGG</sequence>
<feature type="compositionally biased region" description="Pro residues" evidence="1">
    <location>
        <begin position="69"/>
        <end position="96"/>
    </location>
</feature>
<proteinExistence type="predicted"/>
<feature type="region of interest" description="Disordered" evidence="1">
    <location>
        <begin position="1"/>
        <end position="28"/>
    </location>
</feature>
<evidence type="ECO:0000313" key="2">
    <source>
        <dbReference type="EMBL" id="TCD69024.1"/>
    </source>
</evidence>
<keyword evidence="3" id="KW-1185">Reference proteome</keyword>
<feature type="region of interest" description="Disordered" evidence="1">
    <location>
        <begin position="42"/>
        <end position="102"/>
    </location>
</feature>
<organism evidence="2 3">
    <name type="scientific">Steccherinum ochraceum</name>
    <dbReference type="NCBI Taxonomy" id="92696"/>
    <lineage>
        <taxon>Eukaryota</taxon>
        <taxon>Fungi</taxon>
        <taxon>Dikarya</taxon>
        <taxon>Basidiomycota</taxon>
        <taxon>Agaricomycotina</taxon>
        <taxon>Agaricomycetes</taxon>
        <taxon>Polyporales</taxon>
        <taxon>Steccherinaceae</taxon>
        <taxon>Steccherinum</taxon>
    </lineage>
</organism>
<comment type="caution">
    <text evidence="2">The sequence shown here is derived from an EMBL/GenBank/DDBJ whole genome shotgun (WGS) entry which is preliminary data.</text>
</comment>
<accession>A0A4R0S019</accession>
<evidence type="ECO:0000313" key="3">
    <source>
        <dbReference type="Proteomes" id="UP000292702"/>
    </source>
</evidence>
<evidence type="ECO:0000256" key="1">
    <source>
        <dbReference type="SAM" id="MobiDB-lite"/>
    </source>
</evidence>
<name>A0A4R0S019_9APHY</name>
<dbReference type="EMBL" id="RWJN01000051">
    <property type="protein sequence ID" value="TCD69024.1"/>
    <property type="molecule type" value="Genomic_DNA"/>
</dbReference>
<reference evidence="2 3" key="1">
    <citation type="submission" date="2018-11" db="EMBL/GenBank/DDBJ databases">
        <title>Genome assembly of Steccherinum ochraceum LE-BIN_3174, the white-rot fungus of the Steccherinaceae family (The Residual Polyporoid clade, Polyporales, Basidiomycota).</title>
        <authorList>
            <person name="Fedorova T.V."/>
            <person name="Glazunova O.A."/>
            <person name="Landesman E.O."/>
            <person name="Moiseenko K.V."/>
            <person name="Psurtseva N.V."/>
            <person name="Savinova O.S."/>
            <person name="Shakhova N.V."/>
            <person name="Tyazhelova T.V."/>
            <person name="Vasina D.V."/>
        </authorList>
    </citation>
    <scope>NUCLEOTIDE SEQUENCE [LARGE SCALE GENOMIC DNA]</scope>
    <source>
        <strain evidence="2 3">LE-BIN_3174</strain>
    </source>
</reference>
<dbReference type="Proteomes" id="UP000292702">
    <property type="component" value="Unassembled WGS sequence"/>
</dbReference>
<dbReference type="AlphaFoldDB" id="A0A4R0S019"/>
<protein>
    <submittedName>
        <fullName evidence="2">Uncharacterized protein</fullName>
    </submittedName>
</protein>
<gene>
    <name evidence="2" type="ORF">EIP91_009087</name>
</gene>